<name>A0A369M3G4_9ACTN</name>
<dbReference type="Proteomes" id="UP000254000">
    <property type="component" value="Unassembled WGS sequence"/>
</dbReference>
<dbReference type="GeneID" id="78359922"/>
<dbReference type="RefSeq" id="WP_096227192.1">
    <property type="nucleotide sequence ID" value="NZ_CABMMS010000005.1"/>
</dbReference>
<dbReference type="AlphaFoldDB" id="A0A369M3G4"/>
<comment type="caution">
    <text evidence="1">The sequence shown here is derived from an EMBL/GenBank/DDBJ whole genome shotgun (WGS) entry which is preliminary data.</text>
</comment>
<gene>
    <name evidence="1" type="ORF">C1877_09490</name>
</gene>
<keyword evidence="2" id="KW-1185">Reference proteome</keyword>
<evidence type="ECO:0000313" key="1">
    <source>
        <dbReference type="EMBL" id="RDB64938.1"/>
    </source>
</evidence>
<organism evidence="1 2">
    <name type="scientific">Gordonibacter pamelaeae</name>
    <dbReference type="NCBI Taxonomy" id="471189"/>
    <lineage>
        <taxon>Bacteria</taxon>
        <taxon>Bacillati</taxon>
        <taxon>Actinomycetota</taxon>
        <taxon>Coriobacteriia</taxon>
        <taxon>Eggerthellales</taxon>
        <taxon>Eggerthellaceae</taxon>
        <taxon>Gordonibacter</taxon>
    </lineage>
</organism>
<accession>A0A369M3G4</accession>
<reference evidence="1 2" key="1">
    <citation type="journal article" date="2018" name="Elife">
        <title>Discovery and characterization of a prevalent human gut bacterial enzyme sufficient for the inactivation of a family of plant toxins.</title>
        <authorList>
            <person name="Koppel N."/>
            <person name="Bisanz J.E."/>
            <person name="Pandelia M.E."/>
            <person name="Turnbaugh P.J."/>
            <person name="Balskus E.P."/>
        </authorList>
    </citation>
    <scope>NUCLEOTIDE SEQUENCE [LARGE SCALE GENOMIC DNA]</scope>
    <source>
        <strain evidence="1 2">3C</strain>
    </source>
</reference>
<dbReference type="EMBL" id="PPTS01000005">
    <property type="protein sequence ID" value="RDB64938.1"/>
    <property type="molecule type" value="Genomic_DNA"/>
</dbReference>
<sequence length="233" mass="25068">MKTMLMFDLLTAKKLARSQLLLGVVVALVLTVSTGSALCIMPIMALMLAYSVGFTLVAFDERNDWERFRLTLPLSRANVVQGRYATFVVMTLVGLVLGVAVTAIVYGLSLALPQTELFAGLFEGMDWQIVLGMVAASIAFSLALWLVALPLVARFGMTKAVRYLPLAFIILLPIGTVLVQKAGPPPAFVLDLAAWASTPTGTVALVAAVLAVMAVLTVLSCMLSVKLYERREF</sequence>
<dbReference type="OrthoDB" id="3182271at2"/>
<dbReference type="InterPro" id="IPR025699">
    <property type="entry name" value="ABC2_memb-like"/>
</dbReference>
<evidence type="ECO:0000313" key="2">
    <source>
        <dbReference type="Proteomes" id="UP000254000"/>
    </source>
</evidence>
<protein>
    <submittedName>
        <fullName evidence="1">ABC-2 transporter permease</fullName>
    </submittedName>
</protein>
<proteinExistence type="predicted"/>
<dbReference type="Pfam" id="PF13346">
    <property type="entry name" value="ABC2_membrane_5"/>
    <property type="match status" value="1"/>
</dbReference>